<dbReference type="PANTHER" id="PTHR31756:SF3">
    <property type="entry name" value="PYRUVATE, PHOSPHATE DIKINASE REGULATORY PROTEIN 1, CHLOROPLASTIC"/>
    <property type="match status" value="1"/>
</dbReference>
<evidence type="ECO:0000256" key="2">
    <source>
        <dbReference type="ARBA" id="ARBA00022679"/>
    </source>
</evidence>
<comment type="catalytic activity">
    <reaction evidence="5">
        <text>[pyruvate, water dikinase]-phosphate + phosphate + H(+) = [pyruvate, water dikinase] + diphosphate</text>
        <dbReference type="Rhea" id="RHEA:48580"/>
        <dbReference type="Rhea" id="RHEA-COMP:11425"/>
        <dbReference type="Rhea" id="RHEA-COMP:11426"/>
        <dbReference type="ChEBI" id="CHEBI:15378"/>
        <dbReference type="ChEBI" id="CHEBI:33019"/>
        <dbReference type="ChEBI" id="CHEBI:43176"/>
        <dbReference type="ChEBI" id="CHEBI:43474"/>
        <dbReference type="ChEBI" id="CHEBI:68546"/>
        <dbReference type="EC" id="2.7.4.28"/>
    </reaction>
</comment>
<dbReference type="Proteomes" id="UP000714380">
    <property type="component" value="Unassembled WGS sequence"/>
</dbReference>
<evidence type="ECO:0000256" key="5">
    <source>
        <dbReference type="HAMAP-Rule" id="MF_01062"/>
    </source>
</evidence>
<sequence>MKRTAFFISDGTGITAETLGNSLLAQFESIEFERVTLPYVDSTEKALKAVERINSKAAEKGHPVIIFDTIVNKDIRKIIDQANGLNIDIFTAFLAPIEKALEVESSYSVGKSHSATTSPNYLHRIDAVNFALDNDDGARTRHYAEADIILVGVSRSGKTPTCLYMAMQFGIKAANYPLTEEDMMDLRIPKSLEPFRQKLFGLTIDPDRLAAIRNERRANSRYASLKQCYHEIDEVEMLYQRENIPFISTTDKSIEEISTRIMAETGLERRLQS</sequence>
<name>A0ABS7ZKX2_9GAMM</name>
<comment type="function">
    <text evidence="5">Bifunctional serine/threonine kinase and phosphorylase involved in the regulation of the phosphoenolpyruvate synthase (PEPS) by catalyzing its phosphorylation/dephosphorylation.</text>
</comment>
<protein>
    <recommendedName>
        <fullName evidence="5">Putative phosphoenolpyruvate synthase regulatory protein</fullName>
        <shortName evidence="5">PEP synthase regulatory protein</shortName>
        <shortName evidence="5">PSRP</shortName>
        <ecNumber evidence="5">2.7.11.33</ecNumber>
        <ecNumber evidence="5">2.7.4.28</ecNumber>
    </recommendedName>
    <alternativeName>
        <fullName evidence="5">Pyruvate, water dikinase regulatory protein</fullName>
    </alternativeName>
</protein>
<dbReference type="InterPro" id="IPR005177">
    <property type="entry name" value="Kinase-pyrophosphorylase"/>
</dbReference>
<gene>
    <name evidence="6" type="ORF">I9W95_01915</name>
</gene>
<dbReference type="EC" id="2.7.4.28" evidence="5"/>
<organism evidence="6 7">
    <name type="scientific">Thalassolituus marinus</name>
    <dbReference type="NCBI Taxonomy" id="671053"/>
    <lineage>
        <taxon>Bacteria</taxon>
        <taxon>Pseudomonadati</taxon>
        <taxon>Pseudomonadota</taxon>
        <taxon>Gammaproteobacteria</taxon>
        <taxon>Oceanospirillales</taxon>
        <taxon>Oceanospirillaceae</taxon>
        <taxon>Thalassolituus</taxon>
    </lineage>
</organism>
<evidence type="ECO:0000256" key="1">
    <source>
        <dbReference type="ARBA" id="ARBA00022527"/>
    </source>
</evidence>
<evidence type="ECO:0000256" key="4">
    <source>
        <dbReference type="ARBA" id="ARBA00022777"/>
    </source>
</evidence>
<dbReference type="HAMAP" id="MF_01062">
    <property type="entry name" value="PSRP"/>
    <property type="match status" value="1"/>
</dbReference>
<comment type="caution">
    <text evidence="6">The sequence shown here is derived from an EMBL/GenBank/DDBJ whole genome shotgun (WGS) entry which is preliminary data.</text>
</comment>
<dbReference type="InterPro" id="IPR026530">
    <property type="entry name" value="PSRP"/>
</dbReference>
<feature type="binding site" evidence="5">
    <location>
        <begin position="152"/>
        <end position="159"/>
    </location>
    <ligand>
        <name>ADP</name>
        <dbReference type="ChEBI" id="CHEBI:456216"/>
    </ligand>
</feature>
<keyword evidence="1 5" id="KW-0723">Serine/threonine-protein kinase</keyword>
<accession>A0ABS7ZKX2</accession>
<dbReference type="EMBL" id="JAEDAH010000008">
    <property type="protein sequence ID" value="MCA6062353.1"/>
    <property type="molecule type" value="Genomic_DNA"/>
</dbReference>
<evidence type="ECO:0000256" key="3">
    <source>
        <dbReference type="ARBA" id="ARBA00022741"/>
    </source>
</evidence>
<comment type="catalytic activity">
    <reaction evidence="5">
        <text>[pyruvate, water dikinase] + ADP = [pyruvate, water dikinase]-phosphate + AMP + H(+)</text>
        <dbReference type="Rhea" id="RHEA:46020"/>
        <dbReference type="Rhea" id="RHEA-COMP:11425"/>
        <dbReference type="Rhea" id="RHEA-COMP:11426"/>
        <dbReference type="ChEBI" id="CHEBI:15378"/>
        <dbReference type="ChEBI" id="CHEBI:43176"/>
        <dbReference type="ChEBI" id="CHEBI:68546"/>
        <dbReference type="ChEBI" id="CHEBI:456215"/>
        <dbReference type="ChEBI" id="CHEBI:456216"/>
        <dbReference type="EC" id="2.7.11.33"/>
    </reaction>
</comment>
<dbReference type="NCBIfam" id="NF003742">
    <property type="entry name" value="PRK05339.1"/>
    <property type="match status" value="1"/>
</dbReference>
<dbReference type="PANTHER" id="PTHR31756">
    <property type="entry name" value="PYRUVATE, PHOSPHATE DIKINASE REGULATORY PROTEIN 1, CHLOROPLASTIC"/>
    <property type="match status" value="1"/>
</dbReference>
<keyword evidence="3 5" id="KW-0547">Nucleotide-binding</keyword>
<keyword evidence="4 5" id="KW-0418">Kinase</keyword>
<evidence type="ECO:0000313" key="7">
    <source>
        <dbReference type="Proteomes" id="UP000714380"/>
    </source>
</evidence>
<keyword evidence="7" id="KW-1185">Reference proteome</keyword>
<keyword evidence="2 5" id="KW-0808">Transferase</keyword>
<reference evidence="6 7" key="1">
    <citation type="submission" date="2020-12" db="EMBL/GenBank/DDBJ databases">
        <title>Novel Thalassolituus-related marine hydrocarbonoclastic bacteria mediated algae-derived hydrocarbons mineralization in twilight zone of the northern South China Sea.</title>
        <authorList>
            <person name="Dong C."/>
        </authorList>
    </citation>
    <scope>NUCLEOTIDE SEQUENCE [LARGE SCALE GENOMIC DNA]</scope>
    <source>
        <strain evidence="6 7">IMCC1826</strain>
    </source>
</reference>
<dbReference type="RefSeq" id="WP_225671264.1">
    <property type="nucleotide sequence ID" value="NZ_JAEDAH010000008.1"/>
</dbReference>
<dbReference type="EC" id="2.7.11.33" evidence="5"/>
<dbReference type="GO" id="GO:0016301">
    <property type="term" value="F:kinase activity"/>
    <property type="evidence" value="ECO:0007669"/>
    <property type="project" value="UniProtKB-KW"/>
</dbReference>
<proteinExistence type="inferred from homology"/>
<dbReference type="Pfam" id="PF03618">
    <property type="entry name" value="Kinase-PPPase"/>
    <property type="match status" value="1"/>
</dbReference>
<evidence type="ECO:0000313" key="6">
    <source>
        <dbReference type="EMBL" id="MCA6062353.1"/>
    </source>
</evidence>
<comment type="similarity">
    <text evidence="5">Belongs to the pyruvate, phosphate/water dikinase regulatory protein family. PSRP subfamily.</text>
</comment>